<keyword evidence="3" id="KW-1185">Reference proteome</keyword>
<evidence type="ECO:0000313" key="2">
    <source>
        <dbReference type="EMBL" id="MED6117313.1"/>
    </source>
</evidence>
<sequence>MTQLSTINKKLEKLEASVAGTQIICGICGGPHENHNCISVQDDKFSATQVNYVNNQPSLHTMIFIRILTILVGGITQILVGEIKDSRSNSIIKLLKILKDNLHSLQLNDASSLRVLGDRRPFEERLKQRRGRKAQASHVIRHLSTCNVGNQEKMAE</sequence>
<evidence type="ECO:0000313" key="3">
    <source>
        <dbReference type="Proteomes" id="UP001341840"/>
    </source>
</evidence>
<gene>
    <name evidence="2" type="ORF">PIB30_108797</name>
</gene>
<accession>A0ABU6R0J0</accession>
<keyword evidence="1" id="KW-0812">Transmembrane</keyword>
<dbReference type="EMBL" id="JASCZI010005229">
    <property type="protein sequence ID" value="MED6117313.1"/>
    <property type="molecule type" value="Genomic_DNA"/>
</dbReference>
<reference evidence="2 3" key="1">
    <citation type="journal article" date="2023" name="Plants (Basel)">
        <title>Bridging the Gap: Combining Genomics and Transcriptomics Approaches to Understand Stylosanthes scabra, an Orphan Legume from the Brazilian Caatinga.</title>
        <authorList>
            <person name="Ferreira-Neto J.R.C."/>
            <person name="da Silva M.D."/>
            <person name="Binneck E."/>
            <person name="de Melo N.F."/>
            <person name="da Silva R.H."/>
            <person name="de Melo A.L.T.M."/>
            <person name="Pandolfi V."/>
            <person name="Bustamante F.O."/>
            <person name="Brasileiro-Vidal A.C."/>
            <person name="Benko-Iseppon A.M."/>
        </authorList>
    </citation>
    <scope>NUCLEOTIDE SEQUENCE [LARGE SCALE GENOMIC DNA]</scope>
    <source>
        <tissue evidence="2">Leaves</tissue>
    </source>
</reference>
<proteinExistence type="predicted"/>
<dbReference type="Proteomes" id="UP001341840">
    <property type="component" value="Unassembled WGS sequence"/>
</dbReference>
<name>A0ABU6R0J0_9FABA</name>
<evidence type="ECO:0000256" key="1">
    <source>
        <dbReference type="SAM" id="Phobius"/>
    </source>
</evidence>
<feature type="transmembrane region" description="Helical" evidence="1">
    <location>
        <begin position="63"/>
        <end position="83"/>
    </location>
</feature>
<feature type="non-terminal residue" evidence="2">
    <location>
        <position position="156"/>
    </location>
</feature>
<keyword evidence="1" id="KW-0472">Membrane</keyword>
<comment type="caution">
    <text evidence="2">The sequence shown here is derived from an EMBL/GenBank/DDBJ whole genome shotgun (WGS) entry which is preliminary data.</text>
</comment>
<keyword evidence="1" id="KW-1133">Transmembrane helix</keyword>
<organism evidence="2 3">
    <name type="scientific">Stylosanthes scabra</name>
    <dbReference type="NCBI Taxonomy" id="79078"/>
    <lineage>
        <taxon>Eukaryota</taxon>
        <taxon>Viridiplantae</taxon>
        <taxon>Streptophyta</taxon>
        <taxon>Embryophyta</taxon>
        <taxon>Tracheophyta</taxon>
        <taxon>Spermatophyta</taxon>
        <taxon>Magnoliopsida</taxon>
        <taxon>eudicotyledons</taxon>
        <taxon>Gunneridae</taxon>
        <taxon>Pentapetalae</taxon>
        <taxon>rosids</taxon>
        <taxon>fabids</taxon>
        <taxon>Fabales</taxon>
        <taxon>Fabaceae</taxon>
        <taxon>Papilionoideae</taxon>
        <taxon>50 kb inversion clade</taxon>
        <taxon>dalbergioids sensu lato</taxon>
        <taxon>Dalbergieae</taxon>
        <taxon>Pterocarpus clade</taxon>
        <taxon>Stylosanthes</taxon>
    </lineage>
</organism>
<protein>
    <submittedName>
        <fullName evidence="2">Uncharacterized protein</fullName>
    </submittedName>
</protein>